<reference evidence="11 12" key="1">
    <citation type="submission" date="2014-07" db="EMBL/GenBank/DDBJ databases">
        <authorList>
            <person name="McCorrison J."/>
            <person name="Sanka R."/>
            <person name="Torralba M."/>
            <person name="Gillis M."/>
            <person name="Haft D.H."/>
            <person name="Methe B."/>
            <person name="Sutton G."/>
            <person name="Nelson K.E."/>
        </authorList>
    </citation>
    <scope>NUCLEOTIDE SEQUENCE [LARGE SCALE GENOMIC DNA]</scope>
    <source>
        <strain evidence="11 12">DNF00314</strain>
    </source>
</reference>
<feature type="transmembrane region" description="Helical" evidence="9">
    <location>
        <begin position="199"/>
        <end position="220"/>
    </location>
</feature>
<dbReference type="PANTHER" id="PTHR43495">
    <property type="entry name" value="GABA PERMEASE"/>
    <property type="match status" value="1"/>
</dbReference>
<dbReference type="FunFam" id="1.20.1740.10:FF:000001">
    <property type="entry name" value="Amino acid permease"/>
    <property type="match status" value="1"/>
</dbReference>
<evidence type="ECO:0000313" key="11">
    <source>
        <dbReference type="EMBL" id="KGF48259.1"/>
    </source>
</evidence>
<evidence type="ECO:0000256" key="7">
    <source>
        <dbReference type="ARBA" id="ARBA00022989"/>
    </source>
</evidence>
<dbReference type="PANTHER" id="PTHR43495:SF4">
    <property type="entry name" value="AROMATIC AMINO ACID TRANSPORT PROTEIN AROP"/>
    <property type="match status" value="1"/>
</dbReference>
<gene>
    <name evidence="11" type="ORF">HMPREF0872_01310</name>
</gene>
<evidence type="ECO:0000256" key="1">
    <source>
        <dbReference type="ARBA" id="ARBA00004651"/>
    </source>
</evidence>
<protein>
    <submittedName>
        <fullName evidence="11">Aromatic amino acid transporter</fullName>
    </submittedName>
</protein>
<dbReference type="PIRSF" id="PIRSF006060">
    <property type="entry name" value="AA_transporter"/>
    <property type="match status" value="1"/>
</dbReference>
<evidence type="ECO:0000256" key="8">
    <source>
        <dbReference type="ARBA" id="ARBA00023136"/>
    </source>
</evidence>
<evidence type="ECO:0000259" key="10">
    <source>
        <dbReference type="Pfam" id="PF00324"/>
    </source>
</evidence>
<keyword evidence="12" id="KW-1185">Reference proteome</keyword>
<evidence type="ECO:0000313" key="12">
    <source>
        <dbReference type="Proteomes" id="UP000029628"/>
    </source>
</evidence>
<dbReference type="EMBL" id="JRNT01000005">
    <property type="protein sequence ID" value="KGF48259.1"/>
    <property type="molecule type" value="Genomic_DNA"/>
</dbReference>
<dbReference type="AlphaFoldDB" id="A0A096CSG5"/>
<evidence type="ECO:0000256" key="4">
    <source>
        <dbReference type="ARBA" id="ARBA00022475"/>
    </source>
</evidence>
<proteinExistence type="inferred from homology"/>
<keyword evidence="6" id="KW-0029">Amino-acid transport</keyword>
<feature type="transmembrane region" description="Helical" evidence="9">
    <location>
        <begin position="432"/>
        <end position="449"/>
    </location>
</feature>
<sequence length="457" mass="50630">MSKEISNSNQVQRGLTNRHIQMIAIGGSIGTGLFYGSATSIQMAGPAISLSYVIASIIIFLIMRMLGEMCVEEPVSGSFSYFAKKYCGEFSGFMAGWNYYILYLLCAMSELTAVGIYINYWLPDMPQWLSAFICLAVITTANLINVRMYGEMESAMSVIKISAIIAMIILGIYLLFSNGTPCPQNLSNLWAHGGFLPNGWHGLLTSLVIVVFSFGGIELIGMTAAEVQRPEKVLPRAINEVIVRILLFYVGTMLVLTALFPWNQIGLDGSPFVTIFRDIGITSASHIFNFVILVAAISVYNSAIYSNSRMLYSLAKNGQAPKIFTNLSVHGVPILGIFFSSGITLIAVALNYIIPKDVFMYILLVTVVAIIMTWFSIIITHLGFRKAKIKAGLVETLKFKSLFYPISNYICLAFLALIVIEMCLMDSMRPAAYLIPIWMILLYIGFKCMKAKQNRDK</sequence>
<feature type="transmembrane region" description="Helical" evidence="9">
    <location>
        <begin position="287"/>
        <end position="306"/>
    </location>
</feature>
<dbReference type="RefSeq" id="WP_028256956.1">
    <property type="nucleotide sequence ID" value="NZ_JRNT01000005.1"/>
</dbReference>
<name>A0A096CSG5_9FIRM</name>
<dbReference type="InterPro" id="IPR004841">
    <property type="entry name" value="AA-permease/SLC12A_dom"/>
</dbReference>
<dbReference type="Proteomes" id="UP000029628">
    <property type="component" value="Unassembled WGS sequence"/>
</dbReference>
<evidence type="ECO:0000256" key="6">
    <source>
        <dbReference type="ARBA" id="ARBA00022970"/>
    </source>
</evidence>
<dbReference type="Pfam" id="PF00324">
    <property type="entry name" value="AA_permease"/>
    <property type="match status" value="1"/>
</dbReference>
<feature type="transmembrane region" description="Helical" evidence="9">
    <location>
        <begin position="100"/>
        <end position="122"/>
    </location>
</feature>
<comment type="similarity">
    <text evidence="2">Belongs to the amino acid-polyamine-organocation (APC) superfamily. Amino acid transporter (AAT) (TC 2.A.3.1) family.</text>
</comment>
<dbReference type="GO" id="GO:0055085">
    <property type="term" value="P:transmembrane transport"/>
    <property type="evidence" value="ECO:0007669"/>
    <property type="project" value="InterPro"/>
</dbReference>
<keyword evidence="7 9" id="KW-1133">Transmembrane helix</keyword>
<feature type="transmembrane region" description="Helical" evidence="9">
    <location>
        <begin position="327"/>
        <end position="354"/>
    </location>
</feature>
<keyword evidence="3" id="KW-0813">Transport</keyword>
<comment type="caution">
    <text evidence="11">The sequence shown here is derived from an EMBL/GenBank/DDBJ whole genome shotgun (WGS) entry which is preliminary data.</text>
</comment>
<keyword evidence="4" id="KW-1003">Cell membrane</keyword>
<feature type="transmembrane region" description="Helical" evidence="9">
    <location>
        <begin position="128"/>
        <end position="146"/>
    </location>
</feature>
<organism evidence="11 12">
    <name type="scientific">Veillonella montpellierensis DNF00314</name>
    <dbReference type="NCBI Taxonomy" id="1401067"/>
    <lineage>
        <taxon>Bacteria</taxon>
        <taxon>Bacillati</taxon>
        <taxon>Bacillota</taxon>
        <taxon>Negativicutes</taxon>
        <taxon>Veillonellales</taxon>
        <taxon>Veillonellaceae</taxon>
        <taxon>Veillonella</taxon>
    </lineage>
</organism>
<feature type="domain" description="Amino acid permease/ SLC12A" evidence="10">
    <location>
        <begin position="19"/>
        <end position="451"/>
    </location>
</feature>
<feature type="transmembrane region" description="Helical" evidence="9">
    <location>
        <begin position="241"/>
        <end position="262"/>
    </location>
</feature>
<keyword evidence="5 9" id="KW-0812">Transmembrane</keyword>
<dbReference type="eggNOG" id="COG1113">
    <property type="taxonomic scope" value="Bacteria"/>
</dbReference>
<comment type="subcellular location">
    <subcellularLocation>
        <location evidence="1">Cell membrane</location>
        <topology evidence="1">Multi-pass membrane protein</topology>
    </subcellularLocation>
</comment>
<feature type="transmembrane region" description="Helical" evidence="9">
    <location>
        <begin position="20"/>
        <end position="38"/>
    </location>
</feature>
<feature type="transmembrane region" description="Helical" evidence="9">
    <location>
        <begin position="44"/>
        <end position="63"/>
    </location>
</feature>
<evidence type="ECO:0000256" key="9">
    <source>
        <dbReference type="SAM" id="Phobius"/>
    </source>
</evidence>
<dbReference type="GO" id="GO:0006865">
    <property type="term" value="P:amino acid transport"/>
    <property type="evidence" value="ECO:0007669"/>
    <property type="project" value="UniProtKB-KW"/>
</dbReference>
<evidence type="ECO:0000256" key="3">
    <source>
        <dbReference type="ARBA" id="ARBA00022448"/>
    </source>
</evidence>
<feature type="transmembrane region" description="Helical" evidence="9">
    <location>
        <begin position="360"/>
        <end position="382"/>
    </location>
</feature>
<dbReference type="GO" id="GO:0005886">
    <property type="term" value="C:plasma membrane"/>
    <property type="evidence" value="ECO:0007669"/>
    <property type="project" value="UniProtKB-SubCell"/>
</dbReference>
<evidence type="ECO:0000256" key="5">
    <source>
        <dbReference type="ARBA" id="ARBA00022692"/>
    </source>
</evidence>
<keyword evidence="8 9" id="KW-0472">Membrane</keyword>
<evidence type="ECO:0000256" key="2">
    <source>
        <dbReference type="ARBA" id="ARBA00008583"/>
    </source>
</evidence>
<feature type="transmembrane region" description="Helical" evidence="9">
    <location>
        <begin position="158"/>
        <end position="179"/>
    </location>
</feature>
<feature type="transmembrane region" description="Helical" evidence="9">
    <location>
        <begin position="402"/>
        <end position="420"/>
    </location>
</feature>
<accession>A0A096CSG5</accession>
<dbReference type="Gene3D" id="1.20.1740.10">
    <property type="entry name" value="Amino acid/polyamine transporter I"/>
    <property type="match status" value="1"/>
</dbReference>